<accession>A0A0F5FKL2</accession>
<organism evidence="2 3">
    <name type="scientific">Devosia chinhatensis</name>
    <dbReference type="NCBI Taxonomy" id="429727"/>
    <lineage>
        <taxon>Bacteria</taxon>
        <taxon>Pseudomonadati</taxon>
        <taxon>Pseudomonadota</taxon>
        <taxon>Alphaproteobacteria</taxon>
        <taxon>Hyphomicrobiales</taxon>
        <taxon>Devosiaceae</taxon>
        <taxon>Devosia</taxon>
    </lineage>
</organism>
<proteinExistence type="predicted"/>
<dbReference type="OrthoDB" id="7951117at2"/>
<evidence type="ECO:0000313" key="3">
    <source>
        <dbReference type="Proteomes" id="UP000033649"/>
    </source>
</evidence>
<keyword evidence="1" id="KW-0732">Signal</keyword>
<feature type="signal peptide" evidence="1">
    <location>
        <begin position="1"/>
        <end position="25"/>
    </location>
</feature>
<feature type="chain" id="PRO_5002486716" evidence="1">
    <location>
        <begin position="26"/>
        <end position="106"/>
    </location>
</feature>
<dbReference type="Proteomes" id="UP000033649">
    <property type="component" value="Unassembled WGS sequence"/>
</dbReference>
<dbReference type="PATRIC" id="fig|429727.3.peg.1136"/>
<reference evidence="2 3" key="1">
    <citation type="submission" date="2015-03" db="EMBL/GenBank/DDBJ databases">
        <authorList>
            <person name="Hassan Y."/>
            <person name="Lepp D."/>
            <person name="Li X.-Z."/>
            <person name="Zhou T."/>
        </authorList>
    </citation>
    <scope>NUCLEOTIDE SEQUENCE [LARGE SCALE GENOMIC DNA]</scope>
    <source>
        <strain evidence="2 3">IPL18</strain>
    </source>
</reference>
<dbReference type="AlphaFoldDB" id="A0A0F5FKL2"/>
<keyword evidence="3" id="KW-1185">Reference proteome</keyword>
<name>A0A0F5FKL2_9HYPH</name>
<dbReference type="EMBL" id="JZEY01000054">
    <property type="protein sequence ID" value="KKB09391.1"/>
    <property type="molecule type" value="Genomic_DNA"/>
</dbReference>
<gene>
    <name evidence="2" type="ORF">VE26_05490</name>
</gene>
<dbReference type="RefSeq" id="WP_046104084.1">
    <property type="nucleotide sequence ID" value="NZ_JZEY01000054.1"/>
</dbReference>
<sequence>MRITAFIGAAVLALCSLAMAPAVMALDDPPPEICVLNLSEPVALEHALFTDKASCAAVNIADVRLDPASTGGAQGEADPALCSITQMNALDLAGYRQHEDPGRCLV</sequence>
<comment type="caution">
    <text evidence="2">The sequence shown here is derived from an EMBL/GenBank/DDBJ whole genome shotgun (WGS) entry which is preliminary data.</text>
</comment>
<evidence type="ECO:0000256" key="1">
    <source>
        <dbReference type="SAM" id="SignalP"/>
    </source>
</evidence>
<evidence type="ECO:0000313" key="2">
    <source>
        <dbReference type="EMBL" id="KKB09391.1"/>
    </source>
</evidence>
<protein>
    <submittedName>
        <fullName evidence="2">Uncharacterized protein</fullName>
    </submittedName>
</protein>